<evidence type="ECO:0000313" key="2">
    <source>
        <dbReference type="EMBL" id="MDX8417497.1"/>
    </source>
</evidence>
<sequence length="430" mass="50314">MKKLQYLLSFAILLFGICFIGIVLLFSSYKFTNINKIQQHAIESVAIIDSEGLYPSDYISGTTRDNFTDYLMFRTAAYEQQPDESNLRKAMGCYRLNAKENMSATNVLTLTNQKQFSKLKKLDYARYWHGYLIFLKPLLVFLNYTEIRVVLLLFIFLLLSAIVVQMMRFHLKQYIVPFLLALLSLNIQLIYKSLQYSTVITPTLFFIYLLIKYKDKIVDTKYAFYLLFILGTVINFFDLLTYPIVSLGFILCFYLILSEKEKIGLFFDTFRLSLAWLFGYAGMWLMKWTAASIILKQNIYKEALQAIVFRTATKLGDIKITYGNVVSLNVGQISNILKFIIFVYVIKKLIEIIILLIQATKKDSWKISWNCMIFLVIALYPFVWYFVLKNHSYIHNFFTYRNLSITVLSLLFLLQFALNAIKNTIKEENT</sequence>
<reference evidence="2 3" key="1">
    <citation type="submission" date="2022-03" db="EMBL/GenBank/DDBJ databases">
        <title>Novel taxa within the pig intestine.</title>
        <authorList>
            <person name="Wylensek D."/>
            <person name="Bishof K."/>
            <person name="Afrizal A."/>
            <person name="Clavel T."/>
        </authorList>
    </citation>
    <scope>NUCLEOTIDE SEQUENCE [LARGE SCALE GENOMIC DNA]</scope>
    <source>
        <strain evidence="2 3">Cla-KB-P134</strain>
    </source>
</reference>
<keyword evidence="1" id="KW-1133">Transmembrane helix</keyword>
<gene>
    <name evidence="2" type="ORF">MOZ64_06535</name>
</gene>
<feature type="transmembrane region" description="Helical" evidence="1">
    <location>
        <begin position="223"/>
        <end position="256"/>
    </location>
</feature>
<keyword evidence="1" id="KW-0472">Membrane</keyword>
<feature type="transmembrane region" description="Helical" evidence="1">
    <location>
        <begin position="367"/>
        <end position="388"/>
    </location>
</feature>
<keyword evidence="1" id="KW-0812">Transmembrane</keyword>
<dbReference type="RefSeq" id="WP_320325785.1">
    <property type="nucleotide sequence ID" value="NZ_JALBUS010000008.1"/>
</dbReference>
<feature type="transmembrane region" description="Helical" evidence="1">
    <location>
        <begin position="400"/>
        <end position="421"/>
    </location>
</feature>
<evidence type="ECO:0008006" key="4">
    <source>
        <dbReference type="Google" id="ProtNLM"/>
    </source>
</evidence>
<name>A0ABU4WLS1_9FIRM</name>
<dbReference type="EMBL" id="JALBUS010000008">
    <property type="protein sequence ID" value="MDX8417497.1"/>
    <property type="molecule type" value="Genomic_DNA"/>
</dbReference>
<organism evidence="2 3">
    <name type="scientific">Absicoccus intestinalis</name>
    <dbReference type="NCBI Taxonomy" id="2926319"/>
    <lineage>
        <taxon>Bacteria</taxon>
        <taxon>Bacillati</taxon>
        <taxon>Bacillota</taxon>
        <taxon>Erysipelotrichia</taxon>
        <taxon>Erysipelotrichales</taxon>
        <taxon>Erysipelotrichaceae</taxon>
        <taxon>Absicoccus</taxon>
    </lineage>
</organism>
<protein>
    <recommendedName>
        <fullName evidence="4">DUF2142 domain-containing protein</fullName>
    </recommendedName>
</protein>
<feature type="transmembrane region" description="Helical" evidence="1">
    <location>
        <begin position="6"/>
        <end position="26"/>
    </location>
</feature>
<feature type="transmembrane region" description="Helical" evidence="1">
    <location>
        <begin position="150"/>
        <end position="167"/>
    </location>
</feature>
<proteinExistence type="predicted"/>
<evidence type="ECO:0000256" key="1">
    <source>
        <dbReference type="SAM" id="Phobius"/>
    </source>
</evidence>
<evidence type="ECO:0000313" key="3">
    <source>
        <dbReference type="Proteomes" id="UP001285244"/>
    </source>
</evidence>
<feature type="transmembrane region" description="Helical" evidence="1">
    <location>
        <begin position="276"/>
        <end position="295"/>
    </location>
</feature>
<comment type="caution">
    <text evidence="2">The sequence shown here is derived from an EMBL/GenBank/DDBJ whole genome shotgun (WGS) entry which is preliminary data.</text>
</comment>
<keyword evidence="3" id="KW-1185">Reference proteome</keyword>
<accession>A0ABU4WLS1</accession>
<dbReference type="Proteomes" id="UP001285244">
    <property type="component" value="Unassembled WGS sequence"/>
</dbReference>
<feature type="transmembrane region" description="Helical" evidence="1">
    <location>
        <begin position="124"/>
        <end position="144"/>
    </location>
</feature>
<feature type="transmembrane region" description="Helical" evidence="1">
    <location>
        <begin position="196"/>
        <end position="211"/>
    </location>
</feature>